<evidence type="ECO:0000313" key="5">
    <source>
        <dbReference type="EMBL" id="KAG2442721.1"/>
    </source>
</evidence>
<keyword evidence="6" id="KW-1185">Reference proteome</keyword>
<dbReference type="GO" id="GO:0008061">
    <property type="term" value="F:chitin binding"/>
    <property type="evidence" value="ECO:0007669"/>
    <property type="project" value="UniProtKB-KW"/>
</dbReference>
<name>A0A835W9V9_CHLIN</name>
<evidence type="ECO:0000259" key="4">
    <source>
        <dbReference type="PROSITE" id="PS51782"/>
    </source>
</evidence>
<dbReference type="SMART" id="SM00257">
    <property type="entry name" value="LysM"/>
    <property type="match status" value="3"/>
</dbReference>
<feature type="domain" description="LysM" evidence="4">
    <location>
        <begin position="372"/>
        <end position="417"/>
    </location>
</feature>
<feature type="region of interest" description="Disordered" evidence="3">
    <location>
        <begin position="70"/>
        <end position="131"/>
    </location>
</feature>
<keyword evidence="1" id="KW-0147">Chitin-binding</keyword>
<feature type="domain" description="LysM" evidence="4">
    <location>
        <begin position="23"/>
        <end position="67"/>
    </location>
</feature>
<evidence type="ECO:0000256" key="3">
    <source>
        <dbReference type="SAM" id="MobiDB-lite"/>
    </source>
</evidence>
<evidence type="ECO:0000256" key="1">
    <source>
        <dbReference type="ARBA" id="ARBA00022669"/>
    </source>
</evidence>
<protein>
    <recommendedName>
        <fullName evidence="4">LysM domain-containing protein</fullName>
    </recommendedName>
</protein>
<evidence type="ECO:0000313" key="6">
    <source>
        <dbReference type="Proteomes" id="UP000650467"/>
    </source>
</evidence>
<feature type="region of interest" description="Disordered" evidence="3">
    <location>
        <begin position="259"/>
        <end position="296"/>
    </location>
</feature>
<dbReference type="SUPFAM" id="SSF54106">
    <property type="entry name" value="LysM domain"/>
    <property type="match status" value="3"/>
</dbReference>
<keyword evidence="2" id="KW-0843">Virulence</keyword>
<dbReference type="PROSITE" id="PS51782">
    <property type="entry name" value="LYSM"/>
    <property type="match status" value="3"/>
</dbReference>
<proteinExistence type="predicted"/>
<accession>A0A835W9V9</accession>
<dbReference type="OrthoDB" id="5985073at2759"/>
<dbReference type="CDD" id="cd00118">
    <property type="entry name" value="LysM"/>
    <property type="match status" value="2"/>
</dbReference>
<comment type="caution">
    <text evidence="5">The sequence shown here is derived from an EMBL/GenBank/DDBJ whole genome shotgun (WGS) entry which is preliminary data.</text>
</comment>
<dbReference type="InterPro" id="IPR036779">
    <property type="entry name" value="LysM_dom_sf"/>
</dbReference>
<dbReference type="Proteomes" id="UP000650467">
    <property type="component" value="Unassembled WGS sequence"/>
</dbReference>
<organism evidence="5 6">
    <name type="scientific">Chlamydomonas incerta</name>
    <dbReference type="NCBI Taxonomy" id="51695"/>
    <lineage>
        <taxon>Eukaryota</taxon>
        <taxon>Viridiplantae</taxon>
        <taxon>Chlorophyta</taxon>
        <taxon>core chlorophytes</taxon>
        <taxon>Chlorophyceae</taxon>
        <taxon>CS clade</taxon>
        <taxon>Chlamydomonadales</taxon>
        <taxon>Chlamydomonadaceae</taxon>
        <taxon>Chlamydomonas</taxon>
    </lineage>
</organism>
<dbReference type="Pfam" id="PF01476">
    <property type="entry name" value="LysM"/>
    <property type="match status" value="3"/>
</dbReference>
<feature type="domain" description="LysM" evidence="4">
    <location>
        <begin position="198"/>
        <end position="246"/>
    </location>
</feature>
<dbReference type="PRINTS" id="PR01217">
    <property type="entry name" value="PRICHEXTENSN"/>
</dbReference>
<dbReference type="InterPro" id="IPR018392">
    <property type="entry name" value="LysM"/>
</dbReference>
<gene>
    <name evidence="5" type="ORF">HXX76_002803</name>
</gene>
<sequence length="420" mass="45206">MQISGPVCVHRFRQWALPPGCLSVHVVTDGETCTGLAAVAGVSLEELLQLNTGLQCDRLLRGMQLCLQGPPSPPALPPSPPAPSPPPTYPPAPPSPPPPPPPAPSPPAPRALALPPRPPRPPPRPVGATPYPPAKCGESFRLIQAQSCEMVVQSFGLPSVAFLVSLNPGLDCSGAPRRTTTICVNRFDQWPLPDRCTATHTVWDGDTCDGVAAAAGLASPTGVATLYDLNYGLDCDHLLRGMKLCVAIPWPPSPPPLPPSPPFPPSPAPLPPPPAPRPPHPPRRPSPPPRPPTPPYGRPAVCDKWHTFYKYQYCRDVVQLYGLDSELELEMLNQDQVTGGYQDVPICPRSTQTRRICVNTFTQWPLPAGCIQFHYVWDGDTCTSIAQLFGVPLADLLQLNAAGLDCTQLRRGMRLCTRTL</sequence>
<dbReference type="AlphaFoldDB" id="A0A835W9V9"/>
<evidence type="ECO:0000256" key="2">
    <source>
        <dbReference type="ARBA" id="ARBA00023026"/>
    </source>
</evidence>
<dbReference type="EMBL" id="JAEHOC010000004">
    <property type="protein sequence ID" value="KAG2442721.1"/>
    <property type="molecule type" value="Genomic_DNA"/>
</dbReference>
<dbReference type="InterPro" id="IPR052210">
    <property type="entry name" value="LysM1-like"/>
</dbReference>
<reference evidence="5" key="1">
    <citation type="journal article" date="2020" name="bioRxiv">
        <title>Comparative genomics of Chlamydomonas.</title>
        <authorList>
            <person name="Craig R.J."/>
            <person name="Hasan A.R."/>
            <person name="Ness R.W."/>
            <person name="Keightley P.D."/>
        </authorList>
    </citation>
    <scope>NUCLEOTIDE SEQUENCE</scope>
    <source>
        <strain evidence="5">SAG 7.73</strain>
    </source>
</reference>
<dbReference type="PANTHER" id="PTHR34997">
    <property type="entry name" value="AM15"/>
    <property type="match status" value="1"/>
</dbReference>
<dbReference type="PANTHER" id="PTHR34997:SF1">
    <property type="entry name" value="PEPTIDOGLYCAN-BINDING LYSIN DOMAIN"/>
    <property type="match status" value="1"/>
</dbReference>
<dbReference type="Gene3D" id="3.10.350.10">
    <property type="entry name" value="LysM domain"/>
    <property type="match status" value="3"/>
</dbReference>